<evidence type="ECO:0000259" key="2">
    <source>
        <dbReference type="Pfam" id="PF04892"/>
    </source>
</evidence>
<dbReference type="Proteomes" id="UP000778523">
    <property type="component" value="Unassembled WGS sequence"/>
</dbReference>
<sequence>MLLALFAGGAQPEAAGLIPAPWDKLAHLTLFAVLALLLRGGLGLPAWLALLIALGIGAADEFHQAGLPGRFAGLDDWLADLVGALLGLALLRLWGRRTRA</sequence>
<name>A0ABX2IL56_9RHOO</name>
<evidence type="ECO:0000256" key="1">
    <source>
        <dbReference type="SAM" id="Phobius"/>
    </source>
</evidence>
<evidence type="ECO:0000313" key="3">
    <source>
        <dbReference type="EMBL" id="NSL56623.1"/>
    </source>
</evidence>
<dbReference type="EMBL" id="JABCSC020000004">
    <property type="protein sequence ID" value="NSL56623.1"/>
    <property type="molecule type" value="Genomic_DNA"/>
</dbReference>
<reference evidence="3 4" key="1">
    <citation type="submission" date="2020-06" db="EMBL/GenBank/DDBJ databases">
        <title>Draft genome of Uliginosibacterium sp. IMCC34675.</title>
        <authorList>
            <person name="Song J."/>
        </authorList>
    </citation>
    <scope>NUCLEOTIDE SEQUENCE [LARGE SCALE GENOMIC DNA]</scope>
    <source>
        <strain evidence="3 4">IMCC34675</strain>
    </source>
</reference>
<proteinExistence type="predicted"/>
<keyword evidence="1" id="KW-0812">Transmembrane</keyword>
<organism evidence="3 4">
    <name type="scientific">Uliginosibacterium aquaticum</name>
    <dbReference type="NCBI Taxonomy" id="2731212"/>
    <lineage>
        <taxon>Bacteria</taxon>
        <taxon>Pseudomonadati</taxon>
        <taxon>Pseudomonadota</taxon>
        <taxon>Betaproteobacteria</taxon>
        <taxon>Rhodocyclales</taxon>
        <taxon>Zoogloeaceae</taxon>
        <taxon>Uliginosibacterium</taxon>
    </lineage>
</organism>
<dbReference type="Pfam" id="PF04892">
    <property type="entry name" value="VanZ"/>
    <property type="match status" value="1"/>
</dbReference>
<dbReference type="NCBIfam" id="NF037970">
    <property type="entry name" value="vanZ_1"/>
    <property type="match status" value="1"/>
</dbReference>
<feature type="transmembrane region" description="Helical" evidence="1">
    <location>
        <begin position="30"/>
        <end position="56"/>
    </location>
</feature>
<keyword evidence="4" id="KW-1185">Reference proteome</keyword>
<keyword evidence="1" id="KW-1133">Transmembrane helix</keyword>
<accession>A0ABX2IL56</accession>
<protein>
    <submittedName>
        <fullName evidence="3">VanZ family protein</fullName>
    </submittedName>
</protein>
<keyword evidence="1" id="KW-0472">Membrane</keyword>
<feature type="transmembrane region" description="Helical" evidence="1">
    <location>
        <begin position="77"/>
        <end position="95"/>
    </location>
</feature>
<feature type="domain" description="VanZ-like" evidence="2">
    <location>
        <begin position="22"/>
        <end position="94"/>
    </location>
</feature>
<comment type="caution">
    <text evidence="3">The sequence shown here is derived from an EMBL/GenBank/DDBJ whole genome shotgun (WGS) entry which is preliminary data.</text>
</comment>
<gene>
    <name evidence="3" type="primary">vanZ</name>
    <name evidence="3" type="ORF">HJ583_016430</name>
</gene>
<dbReference type="InterPro" id="IPR006976">
    <property type="entry name" value="VanZ-like"/>
</dbReference>
<evidence type="ECO:0000313" key="4">
    <source>
        <dbReference type="Proteomes" id="UP000778523"/>
    </source>
</evidence>